<accession>A0A511MWY0</accession>
<evidence type="ECO:0000259" key="1">
    <source>
        <dbReference type="SMART" id="SM00849"/>
    </source>
</evidence>
<name>A0A511MWY0_DEIC1</name>
<dbReference type="GO" id="GO:0016787">
    <property type="term" value="F:hydrolase activity"/>
    <property type="evidence" value="ECO:0007669"/>
    <property type="project" value="UniProtKB-KW"/>
</dbReference>
<proteinExistence type="predicted"/>
<sequence length="217" mass="24300">MIKIAEDLHLLPSFPSFTINTYLMGNVLIDTATKWDAVRLIRQLKGHKPDMVALTHVHPDHQGAAKHLCEQLNLPLACHEADQEVMEGKKPMIPRSWIIRVQEKTWMGRPHPVSRPLREGDEVAGFRVIHAPGHTPGSVIFFREKDGIAVAGDVLSNLNPFTLRPGLHEMPDEYTVNRQQSRESIRLLASLDPALVVFGHGKPLTDRQALKRFAAGV</sequence>
<dbReference type="InterPro" id="IPR001279">
    <property type="entry name" value="Metallo-B-lactamas"/>
</dbReference>
<keyword evidence="3" id="KW-1185">Reference proteome</keyword>
<dbReference type="InterPro" id="IPR050855">
    <property type="entry name" value="NDM-1-like"/>
</dbReference>
<organism evidence="2 3">
    <name type="scientific">Deinococcus cellulosilyticus (strain DSM 18568 / NBRC 106333 / KACC 11606 / 5516J-15)</name>
    <dbReference type="NCBI Taxonomy" id="1223518"/>
    <lineage>
        <taxon>Bacteria</taxon>
        <taxon>Thermotogati</taxon>
        <taxon>Deinococcota</taxon>
        <taxon>Deinococci</taxon>
        <taxon>Deinococcales</taxon>
        <taxon>Deinococcaceae</taxon>
        <taxon>Deinococcus</taxon>
    </lineage>
</organism>
<gene>
    <name evidence="2" type="ORF">DC3_07190</name>
</gene>
<keyword evidence="2" id="KW-0378">Hydrolase</keyword>
<dbReference type="Gene3D" id="3.60.15.10">
    <property type="entry name" value="Ribonuclease Z/Hydroxyacylglutathione hydrolase-like"/>
    <property type="match status" value="1"/>
</dbReference>
<dbReference type="RefSeq" id="WP_186815796.1">
    <property type="nucleotide sequence ID" value="NZ_BJXB01000002.1"/>
</dbReference>
<reference evidence="2 3" key="1">
    <citation type="submission" date="2019-07" db="EMBL/GenBank/DDBJ databases">
        <title>Whole genome shotgun sequence of Deinococcus cellulosilyticus NBRC 106333.</title>
        <authorList>
            <person name="Hosoyama A."/>
            <person name="Uohara A."/>
            <person name="Ohji S."/>
            <person name="Ichikawa N."/>
        </authorList>
    </citation>
    <scope>NUCLEOTIDE SEQUENCE [LARGE SCALE GENOMIC DNA]</scope>
    <source>
        <strain evidence="2 3">NBRC 106333</strain>
    </source>
</reference>
<feature type="domain" description="Metallo-beta-lactamase" evidence="1">
    <location>
        <begin position="18"/>
        <end position="200"/>
    </location>
</feature>
<dbReference type="PANTHER" id="PTHR42951">
    <property type="entry name" value="METALLO-BETA-LACTAMASE DOMAIN-CONTAINING"/>
    <property type="match status" value="1"/>
</dbReference>
<dbReference type="SUPFAM" id="SSF56281">
    <property type="entry name" value="Metallo-hydrolase/oxidoreductase"/>
    <property type="match status" value="1"/>
</dbReference>
<dbReference type="InterPro" id="IPR036866">
    <property type="entry name" value="RibonucZ/Hydroxyglut_hydro"/>
</dbReference>
<evidence type="ECO:0000313" key="3">
    <source>
        <dbReference type="Proteomes" id="UP000321306"/>
    </source>
</evidence>
<evidence type="ECO:0000313" key="2">
    <source>
        <dbReference type="EMBL" id="GEM45084.1"/>
    </source>
</evidence>
<dbReference type="PANTHER" id="PTHR42951:SF17">
    <property type="entry name" value="METALLO-BETA-LACTAMASE DOMAIN-CONTAINING PROTEIN"/>
    <property type="match status" value="1"/>
</dbReference>
<dbReference type="AlphaFoldDB" id="A0A511MWY0"/>
<dbReference type="CDD" id="cd07721">
    <property type="entry name" value="yflN-like_MBL-fold"/>
    <property type="match status" value="1"/>
</dbReference>
<comment type="caution">
    <text evidence="2">The sequence shown here is derived from an EMBL/GenBank/DDBJ whole genome shotgun (WGS) entry which is preliminary data.</text>
</comment>
<dbReference type="Proteomes" id="UP000321306">
    <property type="component" value="Unassembled WGS sequence"/>
</dbReference>
<dbReference type="Pfam" id="PF00753">
    <property type="entry name" value="Lactamase_B"/>
    <property type="match status" value="1"/>
</dbReference>
<dbReference type="EMBL" id="BJXB01000002">
    <property type="protein sequence ID" value="GEM45084.1"/>
    <property type="molecule type" value="Genomic_DNA"/>
</dbReference>
<protein>
    <submittedName>
        <fullName evidence="2">MBL fold hydrolase</fullName>
    </submittedName>
</protein>
<dbReference type="SMART" id="SM00849">
    <property type="entry name" value="Lactamase_B"/>
    <property type="match status" value="1"/>
</dbReference>